<proteinExistence type="predicted"/>
<dbReference type="Proteomes" id="UP000649768">
    <property type="component" value="Unassembled WGS sequence"/>
</dbReference>
<sequence length="49" mass="5332">MAQQSEFVITDGHPSDMTAGNKVALALLIGSNSKHKITMIILFVEQCGW</sequence>
<evidence type="ECO:0000313" key="2">
    <source>
        <dbReference type="Proteomes" id="UP000649768"/>
    </source>
</evidence>
<evidence type="ECO:0000313" key="1">
    <source>
        <dbReference type="EMBL" id="MBD8514510.1"/>
    </source>
</evidence>
<organism evidence="1 2">
    <name type="scientific">Photobacterium arenosum</name>
    <dbReference type="NCBI Taxonomy" id="2774143"/>
    <lineage>
        <taxon>Bacteria</taxon>
        <taxon>Pseudomonadati</taxon>
        <taxon>Pseudomonadota</taxon>
        <taxon>Gammaproteobacteria</taxon>
        <taxon>Vibrionales</taxon>
        <taxon>Vibrionaceae</taxon>
        <taxon>Photobacterium</taxon>
    </lineage>
</organism>
<protein>
    <submittedName>
        <fullName evidence="1">Uncharacterized protein</fullName>
    </submittedName>
</protein>
<reference evidence="1 2" key="1">
    <citation type="submission" date="2020-09" db="EMBL/GenBank/DDBJ databases">
        <title>Photobacterium sp. CAU 1568 isolated from sand of Sido Beach.</title>
        <authorList>
            <person name="Kim W."/>
        </authorList>
    </citation>
    <scope>NUCLEOTIDE SEQUENCE [LARGE SCALE GENOMIC DNA]</scope>
    <source>
        <strain evidence="1 2">CAU 1568</strain>
    </source>
</reference>
<gene>
    <name evidence="1" type="ORF">IFO68_17650</name>
</gene>
<dbReference type="RefSeq" id="WP_192017135.1">
    <property type="nucleotide sequence ID" value="NZ_JACYTP010000013.1"/>
</dbReference>
<accession>A0ABR9BPL8</accession>
<comment type="caution">
    <text evidence="1">The sequence shown here is derived from an EMBL/GenBank/DDBJ whole genome shotgun (WGS) entry which is preliminary data.</text>
</comment>
<keyword evidence="2" id="KW-1185">Reference proteome</keyword>
<name>A0ABR9BPL8_9GAMM</name>
<dbReference type="EMBL" id="JACYTP010000013">
    <property type="protein sequence ID" value="MBD8514510.1"/>
    <property type="molecule type" value="Genomic_DNA"/>
</dbReference>